<keyword evidence="1 3" id="KW-0239">DNA-directed DNA polymerase</keyword>
<comment type="similarity">
    <text evidence="3">Belongs to the DnaX/STICHEL family.</text>
</comment>
<dbReference type="GO" id="GO:0003887">
    <property type="term" value="F:DNA-directed DNA polymerase activity"/>
    <property type="evidence" value="ECO:0007669"/>
    <property type="project" value="UniProtKB-KW"/>
</dbReference>
<keyword evidence="3" id="KW-0808">Transferase</keyword>
<name>A0A0G1TZ45_9BACT</name>
<feature type="domain" description="AAA+ ATPase" evidence="4">
    <location>
        <begin position="33"/>
        <end position="183"/>
    </location>
</feature>
<accession>A0A0G1TZ45</accession>
<evidence type="ECO:0000313" key="5">
    <source>
        <dbReference type="EMBL" id="KKU87079.1"/>
    </source>
</evidence>
<dbReference type="NCBIfam" id="TIGR02397">
    <property type="entry name" value="dnaX_nterm"/>
    <property type="match status" value="1"/>
</dbReference>
<organism evidence="5 6">
    <name type="scientific">Candidatus Beckwithbacteria bacterium GW2011_GWC2_47_9</name>
    <dbReference type="NCBI Taxonomy" id="1618373"/>
    <lineage>
        <taxon>Bacteria</taxon>
        <taxon>Candidatus Beckwithiibacteriota</taxon>
    </lineage>
</organism>
<dbReference type="Gene3D" id="1.10.8.60">
    <property type="match status" value="1"/>
</dbReference>
<proteinExistence type="inferred from homology"/>
<dbReference type="InterPro" id="IPR038454">
    <property type="entry name" value="DnaA_N_sf"/>
</dbReference>
<dbReference type="PANTHER" id="PTHR11669">
    <property type="entry name" value="REPLICATION FACTOR C / DNA POLYMERASE III GAMMA-TAU SUBUNIT"/>
    <property type="match status" value="1"/>
</dbReference>
<dbReference type="InterPro" id="IPR003593">
    <property type="entry name" value="AAA+_ATPase"/>
</dbReference>
<comment type="function">
    <text evidence="3">DNA polymerase III is a complex, multichain enzyme responsible for most of the replicative synthesis in bacteria. This DNA polymerase also exhibits 3' to 5' exonuclease activity.</text>
</comment>
<dbReference type="Proteomes" id="UP000034772">
    <property type="component" value="Unassembled WGS sequence"/>
</dbReference>
<dbReference type="InterPro" id="IPR048448">
    <property type="entry name" value="DnaX-like_C"/>
</dbReference>
<reference evidence="5 6" key="1">
    <citation type="journal article" date="2015" name="Nature">
        <title>rRNA introns, odd ribosomes, and small enigmatic genomes across a large radiation of phyla.</title>
        <authorList>
            <person name="Brown C.T."/>
            <person name="Hug L.A."/>
            <person name="Thomas B.C."/>
            <person name="Sharon I."/>
            <person name="Castelle C.J."/>
            <person name="Singh A."/>
            <person name="Wilkins M.J."/>
            <person name="Williams K.H."/>
            <person name="Banfield J.F."/>
        </authorList>
    </citation>
    <scope>NUCLEOTIDE SEQUENCE [LARGE SCALE GENOMIC DNA]</scope>
</reference>
<gene>
    <name evidence="3" type="primary">dnaX</name>
    <name evidence="5" type="ORF">UY17_C0030G0002</name>
</gene>
<dbReference type="Pfam" id="PF13177">
    <property type="entry name" value="DNA_pol3_delta2"/>
    <property type="match status" value="1"/>
</dbReference>
<sequence length="457" mass="50595">MNFYLKYRPQKISELDLALVRAALGEILKAKSSPHAWLLTGPKGTGKTSSARIIAKSVNCLKSGKDSAEPCNRCDSCLSITKGTALDVLEIDAASNRGIDDIRDLKDKINLSPSRLKYKVYIIDEVHMLTKEAFNALLKTLEEPPKHALFILATTEAEKLPATVVSRCLVIRFTKASPAELLRSLKRVAKGENLKVKDEKLADIAAAADGSFRDAVKLLEHPVKFKPLQLDDWLVLVYQRQTKPALVWLQQAWEEGAQPRQLILTAIERLRQVLLRRLGVDSGEDIAALSDITTLKLLLGRLITAAGEIKTSSIETLPLELAVVEWSQSGEPAPKPKPGPAYAKATAGNEEILSKWPRVLEAVKPVNHSLEALLRATEPAGFQDGFLMIKVFYQFHKDRLEEDRYRSLVEQIASKVLVAPIKIKFFLTAKPEIEELVSVQEADIIKTAEEVFGIGGD</sequence>
<dbReference type="GO" id="GO:0009360">
    <property type="term" value="C:DNA polymerase III complex"/>
    <property type="evidence" value="ECO:0007669"/>
    <property type="project" value="InterPro"/>
</dbReference>
<dbReference type="GO" id="GO:0006261">
    <property type="term" value="P:DNA-templated DNA replication"/>
    <property type="evidence" value="ECO:0007669"/>
    <property type="project" value="TreeGrafter"/>
</dbReference>
<keyword evidence="3" id="KW-0548">Nucleotidyltransferase</keyword>
<keyword evidence="3" id="KW-0547">Nucleotide-binding</keyword>
<dbReference type="InterPro" id="IPR012763">
    <property type="entry name" value="DNA_pol_III_sug/sutau_N"/>
</dbReference>
<dbReference type="Gene3D" id="3.40.50.300">
    <property type="entry name" value="P-loop containing nucleotide triphosphate hydrolases"/>
    <property type="match status" value="1"/>
</dbReference>
<dbReference type="SUPFAM" id="SSF52540">
    <property type="entry name" value="P-loop containing nucleoside triphosphate hydrolases"/>
    <property type="match status" value="1"/>
</dbReference>
<comment type="subunit">
    <text evidence="3">DNA polymerase III contains a core (composed of alpha, epsilon and theta chains) that associates with a tau subunit. This core dimerizes to form the POLIII' complex. PolIII' associates with the gamma complex (composed of gamma, delta, delta', psi and chi chains) and with the beta chain to form the complete DNA polymerase III complex.</text>
</comment>
<dbReference type="CDD" id="cd00009">
    <property type="entry name" value="AAA"/>
    <property type="match status" value="1"/>
</dbReference>
<dbReference type="AlphaFoldDB" id="A0A0G1TZ45"/>
<comment type="caution">
    <text evidence="5">The sequence shown here is derived from an EMBL/GenBank/DDBJ whole genome shotgun (WGS) entry which is preliminary data.</text>
</comment>
<dbReference type="InterPro" id="IPR050238">
    <property type="entry name" value="DNA_Rep/Repair_Clamp_Loader"/>
</dbReference>
<dbReference type="PANTHER" id="PTHR11669:SF0">
    <property type="entry name" value="PROTEIN STICHEL-LIKE 2"/>
    <property type="match status" value="1"/>
</dbReference>
<dbReference type="Pfam" id="PF20964">
    <property type="entry name" value="DnaX_C"/>
    <property type="match status" value="1"/>
</dbReference>
<evidence type="ECO:0000256" key="1">
    <source>
        <dbReference type="ARBA" id="ARBA00022932"/>
    </source>
</evidence>
<keyword evidence="3" id="KW-0067">ATP-binding</keyword>
<dbReference type="GO" id="GO:0005524">
    <property type="term" value="F:ATP binding"/>
    <property type="evidence" value="ECO:0007669"/>
    <property type="project" value="UniProtKB-KW"/>
</dbReference>
<dbReference type="Gene3D" id="3.30.300.180">
    <property type="match status" value="1"/>
</dbReference>
<evidence type="ECO:0000259" key="4">
    <source>
        <dbReference type="SMART" id="SM00382"/>
    </source>
</evidence>
<dbReference type="SMART" id="SM00382">
    <property type="entry name" value="AAA"/>
    <property type="match status" value="1"/>
</dbReference>
<dbReference type="EMBL" id="LCOZ01000030">
    <property type="protein sequence ID" value="KKU87079.1"/>
    <property type="molecule type" value="Genomic_DNA"/>
</dbReference>
<evidence type="ECO:0000256" key="3">
    <source>
        <dbReference type="RuleBase" id="RU364063"/>
    </source>
</evidence>
<protein>
    <recommendedName>
        <fullName evidence="3">DNA polymerase III subunit gamma/tau</fullName>
        <ecNumber evidence="3">2.7.7.7</ecNumber>
    </recommendedName>
</protein>
<dbReference type="PATRIC" id="fig|1618373.3.peg.302"/>
<evidence type="ECO:0000313" key="6">
    <source>
        <dbReference type="Proteomes" id="UP000034772"/>
    </source>
</evidence>
<evidence type="ECO:0000256" key="2">
    <source>
        <dbReference type="ARBA" id="ARBA00049244"/>
    </source>
</evidence>
<comment type="catalytic activity">
    <reaction evidence="2 3">
        <text>DNA(n) + a 2'-deoxyribonucleoside 5'-triphosphate = DNA(n+1) + diphosphate</text>
        <dbReference type="Rhea" id="RHEA:22508"/>
        <dbReference type="Rhea" id="RHEA-COMP:17339"/>
        <dbReference type="Rhea" id="RHEA-COMP:17340"/>
        <dbReference type="ChEBI" id="CHEBI:33019"/>
        <dbReference type="ChEBI" id="CHEBI:61560"/>
        <dbReference type="ChEBI" id="CHEBI:173112"/>
        <dbReference type="EC" id="2.7.7.7"/>
    </reaction>
</comment>
<dbReference type="EC" id="2.7.7.7" evidence="3"/>
<dbReference type="InterPro" id="IPR027417">
    <property type="entry name" value="P-loop_NTPase"/>
</dbReference>
<keyword evidence="3" id="KW-0235">DNA replication</keyword>